<dbReference type="KEGG" id="mis:MICPUN_108628"/>
<evidence type="ECO:0000313" key="3">
    <source>
        <dbReference type="EMBL" id="ACO64899.1"/>
    </source>
</evidence>
<feature type="region of interest" description="Disordered" evidence="1">
    <location>
        <begin position="120"/>
        <end position="179"/>
    </location>
</feature>
<evidence type="ECO:0000256" key="1">
    <source>
        <dbReference type="SAM" id="MobiDB-lite"/>
    </source>
</evidence>
<evidence type="ECO:0000259" key="2">
    <source>
        <dbReference type="PROSITE" id="PS50030"/>
    </source>
</evidence>
<dbReference type="Proteomes" id="UP000002009">
    <property type="component" value="Chromosome 7"/>
</dbReference>
<dbReference type="GeneID" id="8245273"/>
<organism evidence="3 4">
    <name type="scientific">Micromonas commoda (strain RCC299 / NOUM17 / CCMP2709)</name>
    <name type="common">Picoplanktonic green alga</name>
    <dbReference type="NCBI Taxonomy" id="296587"/>
    <lineage>
        <taxon>Eukaryota</taxon>
        <taxon>Viridiplantae</taxon>
        <taxon>Chlorophyta</taxon>
        <taxon>Mamiellophyceae</taxon>
        <taxon>Mamiellales</taxon>
        <taxon>Mamiellaceae</taxon>
        <taxon>Micromonas</taxon>
    </lineage>
</organism>
<dbReference type="InterPro" id="IPR015940">
    <property type="entry name" value="UBA"/>
</dbReference>
<feature type="region of interest" description="Disordered" evidence="1">
    <location>
        <begin position="1"/>
        <end position="85"/>
    </location>
</feature>
<dbReference type="AlphaFoldDB" id="C1EAP9"/>
<sequence>MEDAHRREIARLREMHASELAGVRGDLALRARMASSRDGRDGGRSPAHPFEGRAGGPIGDDAGASGAGTGHPHEPASRSHDRPGVPTARAIAELERNEGRMRPSERVDAKVRGWNVPDAVGVGVDPSEGTIEWDATRPPGRDTPTGGTGTGTQQSQWQGTQRKYAPSETGSERSGRSRAGTAAQVAAALRGGGATAVEALLRNGDFDPVDGARIGAFPGQGSVPRPSKSSRTMTVAQLVVRGFTRAEAAESLDALGDDVDVDTAHEWLTDRDLTGGLAT</sequence>
<keyword evidence="4" id="KW-1185">Reference proteome</keyword>
<dbReference type="RefSeq" id="XP_002503641.1">
    <property type="nucleotide sequence ID" value="XM_002503595.1"/>
</dbReference>
<proteinExistence type="predicted"/>
<evidence type="ECO:0000313" key="4">
    <source>
        <dbReference type="Proteomes" id="UP000002009"/>
    </source>
</evidence>
<dbReference type="EMBL" id="CP001328">
    <property type="protein sequence ID" value="ACO64899.1"/>
    <property type="molecule type" value="Genomic_DNA"/>
</dbReference>
<gene>
    <name evidence="3" type="ORF">MICPUN_108628</name>
</gene>
<feature type="compositionally biased region" description="Low complexity" evidence="1">
    <location>
        <begin position="136"/>
        <end position="162"/>
    </location>
</feature>
<feature type="domain" description="UBA" evidence="2">
    <location>
        <begin position="227"/>
        <end position="271"/>
    </location>
</feature>
<dbReference type="InParanoid" id="C1EAP9"/>
<name>C1EAP9_MICCC</name>
<feature type="compositionally biased region" description="Basic and acidic residues" evidence="1">
    <location>
        <begin position="1"/>
        <end position="17"/>
    </location>
</feature>
<accession>C1EAP9</accession>
<dbReference type="PROSITE" id="PS50030">
    <property type="entry name" value="UBA"/>
    <property type="match status" value="1"/>
</dbReference>
<feature type="compositionally biased region" description="Basic and acidic residues" evidence="1">
    <location>
        <begin position="71"/>
        <end position="83"/>
    </location>
</feature>
<reference evidence="3 4" key="1">
    <citation type="journal article" date="2009" name="Science">
        <title>Green evolution and dynamic adaptations revealed by genomes of the marine picoeukaryotes Micromonas.</title>
        <authorList>
            <person name="Worden A.Z."/>
            <person name="Lee J.H."/>
            <person name="Mock T."/>
            <person name="Rouze P."/>
            <person name="Simmons M.P."/>
            <person name="Aerts A.L."/>
            <person name="Allen A.E."/>
            <person name="Cuvelier M.L."/>
            <person name="Derelle E."/>
            <person name="Everett M.V."/>
            <person name="Foulon E."/>
            <person name="Grimwood J."/>
            <person name="Gundlach H."/>
            <person name="Henrissat B."/>
            <person name="Napoli C."/>
            <person name="McDonald S.M."/>
            <person name="Parker M.S."/>
            <person name="Rombauts S."/>
            <person name="Salamov A."/>
            <person name="Von Dassow P."/>
            <person name="Badger J.H."/>
            <person name="Coutinho P.M."/>
            <person name="Demir E."/>
            <person name="Dubchak I."/>
            <person name="Gentemann C."/>
            <person name="Eikrem W."/>
            <person name="Gready J.E."/>
            <person name="John U."/>
            <person name="Lanier W."/>
            <person name="Lindquist E.A."/>
            <person name="Lucas S."/>
            <person name="Mayer K.F."/>
            <person name="Moreau H."/>
            <person name="Not F."/>
            <person name="Otillar R."/>
            <person name="Panaud O."/>
            <person name="Pangilinan J."/>
            <person name="Paulsen I."/>
            <person name="Piegu B."/>
            <person name="Poliakov A."/>
            <person name="Robbens S."/>
            <person name="Schmutz J."/>
            <person name="Toulza E."/>
            <person name="Wyss T."/>
            <person name="Zelensky A."/>
            <person name="Zhou K."/>
            <person name="Armbrust E.V."/>
            <person name="Bhattacharya D."/>
            <person name="Goodenough U.W."/>
            <person name="Van de Peer Y."/>
            <person name="Grigoriev I.V."/>
        </authorList>
    </citation>
    <scope>NUCLEOTIDE SEQUENCE [LARGE SCALE GENOMIC DNA]</scope>
    <source>
        <strain evidence="4">RCC299 / NOUM17</strain>
    </source>
</reference>
<protein>
    <recommendedName>
        <fullName evidence="2">UBA domain-containing protein</fullName>
    </recommendedName>
</protein>